<evidence type="ECO:0000313" key="5">
    <source>
        <dbReference type="Proteomes" id="UP000263336"/>
    </source>
</evidence>
<dbReference type="InterPro" id="IPR050922">
    <property type="entry name" value="LytR/CpsA/Psr_CW_biosynth"/>
</dbReference>
<feature type="region of interest" description="Disordered" evidence="1">
    <location>
        <begin position="1"/>
        <end position="32"/>
    </location>
</feature>
<keyword evidence="2" id="KW-0472">Membrane</keyword>
<protein>
    <recommendedName>
        <fullName evidence="3">LytR/CpsA/Psr regulator C-terminal domain-containing protein</fullName>
    </recommendedName>
</protein>
<dbReference type="InterPro" id="IPR027381">
    <property type="entry name" value="LytR/CpsA/Psr_C"/>
</dbReference>
<dbReference type="AlphaFoldDB" id="A0A3D0ZRF5"/>
<reference evidence="4 5" key="1">
    <citation type="journal article" date="2018" name="Nat. Biotechnol.">
        <title>A standardized bacterial taxonomy based on genome phylogeny substantially revises the tree of life.</title>
        <authorList>
            <person name="Parks D.H."/>
            <person name="Chuvochina M."/>
            <person name="Waite D.W."/>
            <person name="Rinke C."/>
            <person name="Skarshewski A."/>
            <person name="Chaumeil P.A."/>
            <person name="Hugenholtz P."/>
        </authorList>
    </citation>
    <scope>NUCLEOTIDE SEQUENCE [LARGE SCALE GENOMIC DNA]</scope>
    <source>
        <strain evidence="4">UBA11701</strain>
    </source>
</reference>
<name>A0A3D0ZRF5_UNCKA</name>
<dbReference type="EMBL" id="DOZN01000029">
    <property type="protein sequence ID" value="HCC42686.1"/>
    <property type="molecule type" value="Genomic_DNA"/>
</dbReference>
<sequence>MRSVPAQRKTPIRKKSSSRTSNNKRSSGAGSKKLINRGTKKYFSQMFVGGVIFLTAFIFLAGYSIYKYLNQAFASASSPSSYSISDNKIISLSFIEVESITADPVIIKGLKYIVFDKNDEKISIFDLPLNLRVDMTGKFGEEEISKVFALGALNSTNVTEDGIKTVNNTVMRIFGYSIDRYILVNEESAETLLNSFSGRGLSEILNLQVASDLKKYTVSNLSITEYYSLVKFSGGLVKDRISTYSVTQQDIDDSGNLDSQIKDMNFDGDVAGEELSVSLLNGTDYPGVALFAARLVTNSGGRVVAASNASSRYDVSYIITDVRDSATLSYLSRVLGINNIISKEDAQKFNENEVDRSDITVIVGFDTADSLY</sequence>
<keyword evidence="2" id="KW-0812">Transmembrane</keyword>
<evidence type="ECO:0000259" key="3">
    <source>
        <dbReference type="Pfam" id="PF13399"/>
    </source>
</evidence>
<dbReference type="PANTHER" id="PTHR33392">
    <property type="entry name" value="POLYISOPRENYL-TEICHOIC ACID--PEPTIDOGLYCAN TEICHOIC ACID TRANSFERASE TAGU"/>
    <property type="match status" value="1"/>
</dbReference>
<feature type="compositionally biased region" description="Low complexity" evidence="1">
    <location>
        <begin position="18"/>
        <end position="27"/>
    </location>
</feature>
<dbReference type="PANTHER" id="PTHR33392:SF6">
    <property type="entry name" value="POLYISOPRENYL-TEICHOIC ACID--PEPTIDOGLYCAN TEICHOIC ACID TRANSFERASE TAGU"/>
    <property type="match status" value="1"/>
</dbReference>
<feature type="transmembrane region" description="Helical" evidence="2">
    <location>
        <begin position="42"/>
        <end position="66"/>
    </location>
</feature>
<feature type="domain" description="LytR/CpsA/Psr regulator C-terminal" evidence="3">
    <location>
        <begin position="275"/>
        <end position="365"/>
    </location>
</feature>
<keyword evidence="2" id="KW-1133">Transmembrane helix</keyword>
<evidence type="ECO:0000313" key="4">
    <source>
        <dbReference type="EMBL" id="HCC42686.1"/>
    </source>
</evidence>
<dbReference type="Proteomes" id="UP000263336">
    <property type="component" value="Unassembled WGS sequence"/>
</dbReference>
<dbReference type="Gene3D" id="3.30.420.590">
    <property type="match status" value="1"/>
</dbReference>
<evidence type="ECO:0000256" key="1">
    <source>
        <dbReference type="SAM" id="MobiDB-lite"/>
    </source>
</evidence>
<proteinExistence type="predicted"/>
<dbReference type="Pfam" id="PF13399">
    <property type="entry name" value="LytR_C"/>
    <property type="match status" value="1"/>
</dbReference>
<evidence type="ECO:0000256" key="2">
    <source>
        <dbReference type="SAM" id="Phobius"/>
    </source>
</evidence>
<gene>
    <name evidence="4" type="ORF">DEP93_04460</name>
</gene>
<comment type="caution">
    <text evidence="4">The sequence shown here is derived from an EMBL/GenBank/DDBJ whole genome shotgun (WGS) entry which is preliminary data.</text>
</comment>
<organism evidence="4 5">
    <name type="scientific">candidate division WWE3 bacterium</name>
    <dbReference type="NCBI Taxonomy" id="2053526"/>
    <lineage>
        <taxon>Bacteria</taxon>
        <taxon>Katanobacteria</taxon>
    </lineage>
</organism>
<accession>A0A3D0ZRF5</accession>